<proteinExistence type="predicted"/>
<evidence type="ECO:0000313" key="1">
    <source>
        <dbReference type="EMBL" id="VVU95077.1"/>
    </source>
</evidence>
<sequence length="339" mass="38062">MQNNTEVHSNTHIVQGKMCGLTESESNTYPTWTKAFIKEGRRVKVINMKRKNILGKIVSENGDEGNFLAEDMTLYADLTDFKTQLDLGGLDQTNLETQAFRVVNPEMFKATNGKVFGPILTSGSLQDRIANAKKLLQSKKLDNTYLVALDPKAESQLTLCSLGELSKNICLMIGGSSEIHVGTSSSIEPESKGFKILGKQLDSELIPQMQDTVNKISENPEECWIGGSWAYLFRKPKNRIKALDESSTRQKAIADQQDQDMISKLQEISGFGIKITEGNYFRFSREQVQLILQTILNQKSFCELKCNHLTVFNARYVSYLINNLPSIKYIIIGWDGNTV</sequence>
<name>A0A5E8CIZ5_9ZZZZ</name>
<gene>
    <name evidence="1" type="ORF">CPAV1605_802</name>
</gene>
<reference evidence="1" key="1">
    <citation type="submission" date="2019-09" db="EMBL/GenBank/DDBJ databases">
        <authorList>
            <person name="Needham M D."/>
        </authorList>
    </citation>
    <scope>NUCLEOTIDE SEQUENCE</scope>
</reference>
<dbReference type="EMBL" id="CABVLZ010000003">
    <property type="protein sequence ID" value="VVU95077.1"/>
    <property type="molecule type" value="Genomic_DNA"/>
</dbReference>
<protein>
    <submittedName>
        <fullName evidence="1">Uncharacterized protein</fullName>
    </submittedName>
</protein>
<organism evidence="1">
    <name type="scientific">seawater metagenome</name>
    <dbReference type="NCBI Taxonomy" id="1561972"/>
    <lineage>
        <taxon>unclassified sequences</taxon>
        <taxon>metagenomes</taxon>
        <taxon>ecological metagenomes</taxon>
    </lineage>
</organism>
<dbReference type="AlphaFoldDB" id="A0A5E8CIZ5"/>
<accession>A0A5E8CIZ5</accession>